<name>A0A0G2AJK5_9BACT</name>
<keyword evidence="4" id="KW-0808">Transferase</keyword>
<comment type="subcellular location">
    <subcellularLocation>
        <location evidence="1">Cell membrane</location>
    </subcellularLocation>
</comment>
<comment type="caution">
    <text evidence="13">The sequence shown here is derived from an EMBL/GenBank/DDBJ whole genome shotgun (WGS) entry which is preliminary data.</text>
</comment>
<keyword evidence="7 11" id="KW-0472">Membrane</keyword>
<evidence type="ECO:0000256" key="3">
    <source>
        <dbReference type="ARBA" id="ARBA00022676"/>
    </source>
</evidence>
<keyword evidence="3" id="KW-0328">Glycosyltransferase</keyword>
<evidence type="ECO:0000256" key="9">
    <source>
        <dbReference type="ARBA" id="ARBA00044770"/>
    </source>
</evidence>
<proteinExistence type="predicted"/>
<evidence type="ECO:0000259" key="12">
    <source>
        <dbReference type="Pfam" id="PF00912"/>
    </source>
</evidence>
<evidence type="ECO:0000256" key="7">
    <source>
        <dbReference type="ARBA" id="ARBA00023136"/>
    </source>
</evidence>
<dbReference type="GO" id="GO:0009252">
    <property type="term" value="P:peptidoglycan biosynthetic process"/>
    <property type="evidence" value="ECO:0007669"/>
    <property type="project" value="UniProtKB-KW"/>
</dbReference>
<dbReference type="InterPro" id="IPR036950">
    <property type="entry name" value="PBP_transglycosylase"/>
</dbReference>
<dbReference type="Pfam" id="PF00912">
    <property type="entry name" value="Transgly"/>
    <property type="match status" value="1"/>
</dbReference>
<evidence type="ECO:0000256" key="5">
    <source>
        <dbReference type="ARBA" id="ARBA00022960"/>
    </source>
</evidence>
<evidence type="ECO:0000256" key="2">
    <source>
        <dbReference type="ARBA" id="ARBA00022475"/>
    </source>
</evidence>
<dbReference type="PANTHER" id="PTHR32282:SF11">
    <property type="entry name" value="PENICILLIN-BINDING PROTEIN 1B"/>
    <property type="match status" value="1"/>
</dbReference>
<dbReference type="PANTHER" id="PTHR32282">
    <property type="entry name" value="BINDING PROTEIN TRANSPEPTIDASE, PUTATIVE-RELATED"/>
    <property type="match status" value="1"/>
</dbReference>
<dbReference type="Proteomes" id="UP000034054">
    <property type="component" value="Unassembled WGS sequence"/>
</dbReference>
<keyword evidence="11" id="KW-0812">Transmembrane</keyword>
<dbReference type="InterPro" id="IPR001264">
    <property type="entry name" value="Glyco_trans_51"/>
</dbReference>
<evidence type="ECO:0000256" key="6">
    <source>
        <dbReference type="ARBA" id="ARBA00022984"/>
    </source>
</evidence>
<keyword evidence="2" id="KW-1003">Cell membrane</keyword>
<comment type="catalytic activity">
    <reaction evidence="10">
        <text>[GlcNAc-(1-&gt;4)-Mur2Ac(oyl-L-Ala-gamma-D-Glu-L-Lys-D-Ala-D-Ala)](n)-di-trans,octa-cis-undecaprenyl diphosphate + beta-D-GlcNAc-(1-&gt;4)-Mur2Ac(oyl-L-Ala-gamma-D-Glu-L-Lys-D-Ala-D-Ala)-di-trans,octa-cis-undecaprenyl diphosphate = [GlcNAc-(1-&gt;4)-Mur2Ac(oyl-L-Ala-gamma-D-Glu-L-Lys-D-Ala-D-Ala)](n+1)-di-trans,octa-cis-undecaprenyl diphosphate + di-trans,octa-cis-undecaprenyl diphosphate + H(+)</text>
        <dbReference type="Rhea" id="RHEA:23708"/>
        <dbReference type="Rhea" id="RHEA-COMP:9602"/>
        <dbReference type="Rhea" id="RHEA-COMP:9603"/>
        <dbReference type="ChEBI" id="CHEBI:15378"/>
        <dbReference type="ChEBI" id="CHEBI:58405"/>
        <dbReference type="ChEBI" id="CHEBI:60033"/>
        <dbReference type="ChEBI" id="CHEBI:78435"/>
        <dbReference type="EC" id="2.4.99.28"/>
    </reaction>
</comment>
<dbReference type="GO" id="GO:0008360">
    <property type="term" value="P:regulation of cell shape"/>
    <property type="evidence" value="ECO:0007669"/>
    <property type="project" value="UniProtKB-KW"/>
</dbReference>
<evidence type="ECO:0000313" key="14">
    <source>
        <dbReference type="Proteomes" id="UP000034054"/>
    </source>
</evidence>
<dbReference type="GO" id="GO:0030288">
    <property type="term" value="C:outer membrane-bounded periplasmic space"/>
    <property type="evidence" value="ECO:0007669"/>
    <property type="project" value="TreeGrafter"/>
</dbReference>
<sequence length="217" mass="24336">MSVHQYNRQGWSRSGRSHRYRKLLSRIGLGSLTTKNLILLGVAVVFAGSLFTLGFIAFIARDLPNPNSLTERTISQTTKIYDRTGEHVLYEIFGDENRTLVRLQEGFCGDGSELDLDENGIPLFAAQATIAAEDHSFCEHSGFDVKGFARAVFQNLIGNRVGGSTLTQQLVKNAILSSEKTFTRKIKELILSLELERRYTKDELLQIYLNEIPYGST</sequence>
<evidence type="ECO:0000256" key="10">
    <source>
        <dbReference type="ARBA" id="ARBA00049902"/>
    </source>
</evidence>
<keyword evidence="5" id="KW-0133">Cell shape</keyword>
<dbReference type="AlphaFoldDB" id="A0A0G2AJK5"/>
<reference evidence="13 14" key="1">
    <citation type="journal article" date="2015" name="Nature">
        <title>rRNA introns, odd ribosomes, and small enigmatic genomes across a large radiation of phyla.</title>
        <authorList>
            <person name="Brown C.T."/>
            <person name="Hug L.A."/>
            <person name="Thomas B.C."/>
            <person name="Sharon I."/>
            <person name="Castelle C.J."/>
            <person name="Singh A."/>
            <person name="Wilkins M.J."/>
            <person name="Williams K.H."/>
            <person name="Banfield J.F."/>
        </authorList>
    </citation>
    <scope>NUCLEOTIDE SEQUENCE [LARGE SCALE GENOMIC DNA]</scope>
</reference>
<dbReference type="SUPFAM" id="SSF53955">
    <property type="entry name" value="Lysozyme-like"/>
    <property type="match status" value="1"/>
</dbReference>
<keyword evidence="6" id="KW-0573">Peptidoglycan synthesis</keyword>
<dbReference type="GO" id="GO:0071555">
    <property type="term" value="P:cell wall organization"/>
    <property type="evidence" value="ECO:0007669"/>
    <property type="project" value="UniProtKB-KW"/>
</dbReference>
<dbReference type="InterPro" id="IPR050396">
    <property type="entry name" value="Glycosyltr_51/Transpeptidase"/>
</dbReference>
<dbReference type="GO" id="GO:0008955">
    <property type="term" value="F:peptidoglycan glycosyltransferase activity"/>
    <property type="evidence" value="ECO:0007669"/>
    <property type="project" value="UniProtKB-EC"/>
</dbReference>
<accession>A0A0G2AJK5</accession>
<evidence type="ECO:0000256" key="1">
    <source>
        <dbReference type="ARBA" id="ARBA00004236"/>
    </source>
</evidence>
<dbReference type="InterPro" id="IPR023346">
    <property type="entry name" value="Lysozyme-like_dom_sf"/>
</dbReference>
<evidence type="ECO:0000256" key="8">
    <source>
        <dbReference type="ARBA" id="ARBA00023316"/>
    </source>
</evidence>
<evidence type="ECO:0000256" key="11">
    <source>
        <dbReference type="SAM" id="Phobius"/>
    </source>
</evidence>
<keyword evidence="11" id="KW-1133">Transmembrane helix</keyword>
<keyword evidence="8" id="KW-0961">Cell wall biogenesis/degradation</keyword>
<feature type="transmembrane region" description="Helical" evidence="11">
    <location>
        <begin position="37"/>
        <end position="60"/>
    </location>
</feature>
<feature type="domain" description="Glycosyl transferase family 51" evidence="12">
    <location>
        <begin position="119"/>
        <end position="216"/>
    </location>
</feature>
<evidence type="ECO:0000313" key="13">
    <source>
        <dbReference type="EMBL" id="KKW32774.1"/>
    </source>
</evidence>
<protein>
    <recommendedName>
        <fullName evidence="9">peptidoglycan glycosyltransferase</fullName>
        <ecNumber evidence="9">2.4.99.28</ecNumber>
    </recommendedName>
</protein>
<dbReference type="EMBL" id="LCRH01000017">
    <property type="protein sequence ID" value="KKW32774.1"/>
    <property type="molecule type" value="Genomic_DNA"/>
</dbReference>
<dbReference type="EC" id="2.4.99.28" evidence="9"/>
<dbReference type="GO" id="GO:0005886">
    <property type="term" value="C:plasma membrane"/>
    <property type="evidence" value="ECO:0007669"/>
    <property type="project" value="UniProtKB-SubCell"/>
</dbReference>
<evidence type="ECO:0000256" key="4">
    <source>
        <dbReference type="ARBA" id="ARBA00022679"/>
    </source>
</evidence>
<organism evidence="13 14">
    <name type="scientific">Candidatus Uhrbacteria bacterium GW2011_GWA2_52_8d</name>
    <dbReference type="NCBI Taxonomy" id="1618979"/>
    <lineage>
        <taxon>Bacteria</taxon>
        <taxon>Candidatus Uhriibacteriota</taxon>
    </lineage>
</organism>
<gene>
    <name evidence="13" type="ORF">UY76_C0017G0001</name>
</gene>
<dbReference type="Gene3D" id="1.10.3810.10">
    <property type="entry name" value="Biosynthetic peptidoglycan transglycosylase-like"/>
    <property type="match status" value="1"/>
</dbReference>
<feature type="non-terminal residue" evidence="13">
    <location>
        <position position="217"/>
    </location>
</feature>